<evidence type="ECO:0000256" key="1">
    <source>
        <dbReference type="ARBA" id="ARBA00004496"/>
    </source>
</evidence>
<dbReference type="GO" id="GO:0005737">
    <property type="term" value="C:cytoplasm"/>
    <property type="evidence" value="ECO:0007669"/>
    <property type="project" value="UniProtKB-SubCell"/>
</dbReference>
<dbReference type="InterPro" id="IPR045110">
    <property type="entry name" value="XMAP215"/>
</dbReference>
<organism evidence="7 8">
    <name type="scientific">Toxocara canis</name>
    <name type="common">Canine roundworm</name>
    <dbReference type="NCBI Taxonomy" id="6265"/>
    <lineage>
        <taxon>Eukaryota</taxon>
        <taxon>Metazoa</taxon>
        <taxon>Ecdysozoa</taxon>
        <taxon>Nematoda</taxon>
        <taxon>Chromadorea</taxon>
        <taxon>Rhabditida</taxon>
        <taxon>Spirurina</taxon>
        <taxon>Ascaridomorpha</taxon>
        <taxon>Ascaridoidea</taxon>
        <taxon>Toxocaridae</taxon>
        <taxon>Toxocara</taxon>
    </lineage>
</organism>
<dbReference type="Pfam" id="PF21041">
    <property type="entry name" value="XMAP215_CLASP_TOG"/>
    <property type="match status" value="1"/>
</dbReference>
<evidence type="ECO:0000256" key="3">
    <source>
        <dbReference type="ARBA" id="ARBA00025722"/>
    </source>
</evidence>
<dbReference type="InterPro" id="IPR021133">
    <property type="entry name" value="HEAT_type_2"/>
</dbReference>
<dbReference type="GO" id="GO:0046785">
    <property type="term" value="P:microtubule polymerization"/>
    <property type="evidence" value="ECO:0007669"/>
    <property type="project" value="InterPro"/>
</dbReference>
<reference evidence="8" key="1">
    <citation type="submission" date="2016-06" db="UniProtKB">
        <authorList>
            <consortium name="WormBaseParasite"/>
        </authorList>
    </citation>
    <scope>IDENTIFICATION</scope>
</reference>
<evidence type="ECO:0000313" key="8">
    <source>
        <dbReference type="WBParaSite" id="TCNE_0000254901-mRNA-1"/>
    </source>
</evidence>
<dbReference type="GO" id="GO:0061863">
    <property type="term" value="F:microtubule plus end polymerase"/>
    <property type="evidence" value="ECO:0007669"/>
    <property type="project" value="InterPro"/>
</dbReference>
<keyword evidence="2" id="KW-0963">Cytoplasm</keyword>
<evidence type="ECO:0000256" key="2">
    <source>
        <dbReference type="ARBA" id="ARBA00022490"/>
    </source>
</evidence>
<dbReference type="InterPro" id="IPR011989">
    <property type="entry name" value="ARM-like"/>
</dbReference>
<dbReference type="PROSITE" id="PS50077">
    <property type="entry name" value="HEAT_REPEAT"/>
    <property type="match status" value="1"/>
</dbReference>
<feature type="repeat" description="HEAT" evidence="4">
    <location>
        <begin position="97"/>
        <end position="135"/>
    </location>
</feature>
<keyword evidence="7" id="KW-1185">Reference proteome</keyword>
<evidence type="ECO:0000256" key="4">
    <source>
        <dbReference type="PROSITE-ProRule" id="PRU00103"/>
    </source>
</evidence>
<feature type="domain" description="XMAP215/Dis1/CLASP TOG" evidence="5">
    <location>
        <begin position="18"/>
        <end position="141"/>
    </location>
</feature>
<dbReference type="AlphaFoldDB" id="A0A183U229"/>
<evidence type="ECO:0000259" key="5">
    <source>
        <dbReference type="Pfam" id="PF21041"/>
    </source>
</evidence>
<accession>A0A183U229</accession>
<gene>
    <name evidence="6" type="ORF">TCNE_LOCUS2549</name>
</gene>
<comment type="subcellular location">
    <subcellularLocation>
        <location evidence="1">Cytoplasm</location>
    </subcellularLocation>
</comment>
<dbReference type="PANTHER" id="PTHR12609">
    <property type="entry name" value="MICROTUBULE ASSOCIATED PROTEIN XMAP215"/>
    <property type="match status" value="1"/>
</dbReference>
<dbReference type="Proteomes" id="UP000050794">
    <property type="component" value="Unassembled WGS sequence"/>
</dbReference>
<evidence type="ECO:0000313" key="7">
    <source>
        <dbReference type="Proteomes" id="UP000050794"/>
    </source>
</evidence>
<sequence>SCTRQCWKQHEKIVHEFQYISVIFERFKEKKPTLRDPLIECIDAVAATVNLDTLLDDFTASMDKPNPNIKLQACNFVYRVMKNYSQNCAPKKVIKGVAPLLIKFTSDSDAEVRDAACSALGSMMRLTGEKVMNTFIGNLQEDKVKMKKV</sequence>
<dbReference type="GO" id="GO:0030951">
    <property type="term" value="P:establishment or maintenance of microtubule cytoskeleton polarity"/>
    <property type="evidence" value="ECO:0007669"/>
    <property type="project" value="InterPro"/>
</dbReference>
<proteinExistence type="inferred from homology"/>
<protein>
    <submittedName>
        <fullName evidence="8">TOG domain-containing protein</fullName>
    </submittedName>
</protein>
<reference evidence="6 7" key="2">
    <citation type="submission" date="2018-11" db="EMBL/GenBank/DDBJ databases">
        <authorList>
            <consortium name="Pathogen Informatics"/>
        </authorList>
    </citation>
    <scope>NUCLEOTIDE SEQUENCE [LARGE SCALE GENOMIC DNA]</scope>
</reference>
<dbReference type="Gene3D" id="1.25.10.10">
    <property type="entry name" value="Leucine-rich Repeat Variant"/>
    <property type="match status" value="1"/>
</dbReference>
<dbReference type="SUPFAM" id="SSF48371">
    <property type="entry name" value="ARM repeat"/>
    <property type="match status" value="1"/>
</dbReference>
<comment type="similarity">
    <text evidence="3">Belongs to the TOG/XMAP215 family.</text>
</comment>
<dbReference type="GO" id="GO:0007051">
    <property type="term" value="P:spindle organization"/>
    <property type="evidence" value="ECO:0007669"/>
    <property type="project" value="InterPro"/>
</dbReference>
<dbReference type="InterPro" id="IPR016024">
    <property type="entry name" value="ARM-type_fold"/>
</dbReference>
<dbReference type="InterPro" id="IPR048491">
    <property type="entry name" value="XMAP215_CLASP_TOG"/>
</dbReference>
<dbReference type="GO" id="GO:0051010">
    <property type="term" value="F:microtubule plus-end binding"/>
    <property type="evidence" value="ECO:0007669"/>
    <property type="project" value="InterPro"/>
</dbReference>
<name>A0A183U229_TOXCA</name>
<evidence type="ECO:0000313" key="6">
    <source>
        <dbReference type="EMBL" id="VDM28253.1"/>
    </source>
</evidence>
<dbReference type="WBParaSite" id="TCNE_0000254901-mRNA-1">
    <property type="protein sequence ID" value="TCNE_0000254901-mRNA-1"/>
    <property type="gene ID" value="TCNE_0000254901"/>
</dbReference>
<dbReference type="EMBL" id="UYWY01002624">
    <property type="protein sequence ID" value="VDM28253.1"/>
    <property type="molecule type" value="Genomic_DNA"/>
</dbReference>